<feature type="non-terminal residue" evidence="2">
    <location>
        <position position="1"/>
    </location>
</feature>
<gene>
    <name evidence="2" type="ORF">NOO_LOCUS10124</name>
</gene>
<evidence type="ECO:0000313" key="3">
    <source>
        <dbReference type="Proteomes" id="UP000271087"/>
    </source>
</evidence>
<name>A0A3P7MBX0_ONCOC</name>
<sequence>LPNGKAGCYHHIKVFSSSTSEDKTSEAGTAEVVELTEQQMNENEFTNHSTVMPSTKSNVNQINNLEIRNEPRKQRRYLRNVIDPASDFSPASTDTGKMKYPQIFEVKRLFEDLKESKKTSGQMDGTLDMNGDLHSRSKPARISQIVPLTVIPKQQSKRAVQPLRTRTESI</sequence>
<dbReference type="EMBL" id="UYRW01005515">
    <property type="protein sequence ID" value="VDM93851.1"/>
    <property type="molecule type" value="Genomic_DNA"/>
</dbReference>
<evidence type="ECO:0000256" key="1">
    <source>
        <dbReference type="SAM" id="MobiDB-lite"/>
    </source>
</evidence>
<protein>
    <submittedName>
        <fullName evidence="2">Uncharacterized protein</fullName>
    </submittedName>
</protein>
<keyword evidence="3" id="KW-1185">Reference proteome</keyword>
<organism evidence="2 3">
    <name type="scientific">Onchocerca ochengi</name>
    <name type="common">Filarial nematode worm</name>
    <dbReference type="NCBI Taxonomy" id="42157"/>
    <lineage>
        <taxon>Eukaryota</taxon>
        <taxon>Metazoa</taxon>
        <taxon>Ecdysozoa</taxon>
        <taxon>Nematoda</taxon>
        <taxon>Chromadorea</taxon>
        <taxon>Rhabditida</taxon>
        <taxon>Spirurina</taxon>
        <taxon>Spiruromorpha</taxon>
        <taxon>Filarioidea</taxon>
        <taxon>Onchocercidae</taxon>
        <taxon>Onchocerca</taxon>
    </lineage>
</organism>
<evidence type="ECO:0000313" key="2">
    <source>
        <dbReference type="EMBL" id="VDM93851.1"/>
    </source>
</evidence>
<feature type="region of interest" description="Disordered" evidence="1">
    <location>
        <begin position="117"/>
        <end position="141"/>
    </location>
</feature>
<dbReference type="AlphaFoldDB" id="A0A3P7MBX0"/>
<accession>A0A3P7MBX0</accession>
<dbReference type="OrthoDB" id="14717at2759"/>
<reference evidence="2 3" key="1">
    <citation type="submission" date="2018-08" db="EMBL/GenBank/DDBJ databases">
        <authorList>
            <person name="Laetsch R D."/>
            <person name="Stevens L."/>
            <person name="Kumar S."/>
            <person name="Blaxter L. M."/>
        </authorList>
    </citation>
    <scope>NUCLEOTIDE SEQUENCE [LARGE SCALE GENOMIC DNA]</scope>
</reference>
<dbReference type="Proteomes" id="UP000271087">
    <property type="component" value="Unassembled WGS sequence"/>
</dbReference>
<proteinExistence type="predicted"/>